<proteinExistence type="predicted"/>
<sequence length="47" mass="5167">MRGRTVVSLGFARLITESVEKDQSAPALFFAGARGTPLYNAPWHDMT</sequence>
<dbReference type="Proteomes" id="UP000006512">
    <property type="component" value="Unassembled WGS sequence"/>
</dbReference>
<organism evidence="1 2">
    <name type="scientific">Asticcacaulis biprosthecium C19</name>
    <dbReference type="NCBI Taxonomy" id="715226"/>
    <lineage>
        <taxon>Bacteria</taxon>
        <taxon>Pseudomonadati</taxon>
        <taxon>Pseudomonadota</taxon>
        <taxon>Alphaproteobacteria</taxon>
        <taxon>Caulobacterales</taxon>
        <taxon>Caulobacteraceae</taxon>
        <taxon>Asticcacaulis</taxon>
    </lineage>
</organism>
<dbReference type="HOGENOM" id="CLU_3164104_0_0_5"/>
<dbReference type="EMBL" id="GL883078">
    <property type="protein sequence ID" value="EGF90826.1"/>
    <property type="molecule type" value="Genomic_DNA"/>
</dbReference>
<keyword evidence="2" id="KW-1185">Reference proteome</keyword>
<gene>
    <name evidence="1" type="ORF">ABI_22370</name>
</gene>
<dbReference type="AlphaFoldDB" id="F4QNB8"/>
<reference evidence="2" key="1">
    <citation type="submission" date="2011-03" db="EMBL/GenBank/DDBJ databases">
        <title>Draft genome sequence of Brevundimonas diminuta.</title>
        <authorList>
            <person name="Brown P.J.B."/>
            <person name="Buechlein A."/>
            <person name="Hemmerich C."/>
            <person name="Brun Y.V."/>
        </authorList>
    </citation>
    <scope>NUCLEOTIDE SEQUENCE [LARGE SCALE GENOMIC DNA]</scope>
    <source>
        <strain evidence="2">C19</strain>
    </source>
</reference>
<evidence type="ECO:0000313" key="2">
    <source>
        <dbReference type="Proteomes" id="UP000006512"/>
    </source>
</evidence>
<name>F4QNB8_9CAUL</name>
<evidence type="ECO:0000313" key="1">
    <source>
        <dbReference type="EMBL" id="EGF90826.1"/>
    </source>
</evidence>
<accession>F4QNB8</accession>
<protein>
    <submittedName>
        <fullName evidence="1">Uncharacterized protein</fullName>
    </submittedName>
</protein>